<sequence>MSTANKLLDKYAAVCGTSQDKELAIKLRVSKGAVSNWRHGRAQPNAEAVERMCSAINEPLRAWLPLIEAERARTPGDRKVWLRLAQAAASFAMIYAFSRLNVHEGIVSALVLASRNPGTLYIM</sequence>
<protein>
    <recommendedName>
        <fullName evidence="1">HTH cro/C1-type domain-containing protein</fullName>
    </recommendedName>
</protein>
<dbReference type="RefSeq" id="WP_189440191.1">
    <property type="nucleotide sequence ID" value="NZ_BMXT01000001.1"/>
</dbReference>
<reference evidence="3" key="1">
    <citation type="journal article" date="2019" name="Int. J. Syst. Evol. Microbiol.">
        <title>The Global Catalogue of Microorganisms (GCM) 10K type strain sequencing project: providing services to taxonomists for standard genome sequencing and annotation.</title>
        <authorList>
            <consortium name="The Broad Institute Genomics Platform"/>
            <consortium name="The Broad Institute Genome Sequencing Center for Infectious Disease"/>
            <person name="Wu L."/>
            <person name="Ma J."/>
        </authorList>
    </citation>
    <scope>NUCLEOTIDE SEQUENCE [LARGE SCALE GENOMIC DNA]</scope>
    <source>
        <strain evidence="3">KCTC 22232</strain>
    </source>
</reference>
<dbReference type="Pfam" id="PF01381">
    <property type="entry name" value="HTH_3"/>
    <property type="match status" value="1"/>
</dbReference>
<comment type="caution">
    <text evidence="2">The sequence shown here is derived from an EMBL/GenBank/DDBJ whole genome shotgun (WGS) entry which is preliminary data.</text>
</comment>
<dbReference type="CDD" id="cd00093">
    <property type="entry name" value="HTH_XRE"/>
    <property type="match status" value="1"/>
</dbReference>
<dbReference type="Proteomes" id="UP000621898">
    <property type="component" value="Unassembled WGS sequence"/>
</dbReference>
<name>A0ABQ2ZQA2_9GAMM</name>
<evidence type="ECO:0000259" key="1">
    <source>
        <dbReference type="PROSITE" id="PS50943"/>
    </source>
</evidence>
<evidence type="ECO:0000313" key="3">
    <source>
        <dbReference type="Proteomes" id="UP000621898"/>
    </source>
</evidence>
<dbReference type="EMBL" id="BMXT01000001">
    <property type="protein sequence ID" value="GGY20818.1"/>
    <property type="molecule type" value="Genomic_DNA"/>
</dbReference>
<gene>
    <name evidence="2" type="ORF">GCM10008098_11840</name>
</gene>
<dbReference type="InterPro" id="IPR010982">
    <property type="entry name" value="Lambda_DNA-bd_dom_sf"/>
</dbReference>
<accession>A0ABQ2ZQA2</accession>
<dbReference type="InterPro" id="IPR001387">
    <property type="entry name" value="Cro/C1-type_HTH"/>
</dbReference>
<keyword evidence="3" id="KW-1185">Reference proteome</keyword>
<dbReference type="PROSITE" id="PS50943">
    <property type="entry name" value="HTH_CROC1"/>
    <property type="match status" value="1"/>
</dbReference>
<dbReference type="SUPFAM" id="SSF47413">
    <property type="entry name" value="lambda repressor-like DNA-binding domains"/>
    <property type="match status" value="1"/>
</dbReference>
<organism evidence="2 3">
    <name type="scientific">Rhodanobacter panaciterrae</name>
    <dbReference type="NCBI Taxonomy" id="490572"/>
    <lineage>
        <taxon>Bacteria</taxon>
        <taxon>Pseudomonadati</taxon>
        <taxon>Pseudomonadota</taxon>
        <taxon>Gammaproteobacteria</taxon>
        <taxon>Lysobacterales</taxon>
        <taxon>Rhodanobacteraceae</taxon>
        <taxon>Rhodanobacter</taxon>
    </lineage>
</organism>
<proteinExistence type="predicted"/>
<evidence type="ECO:0000313" key="2">
    <source>
        <dbReference type="EMBL" id="GGY20818.1"/>
    </source>
</evidence>
<dbReference type="Gene3D" id="1.10.260.40">
    <property type="entry name" value="lambda repressor-like DNA-binding domains"/>
    <property type="match status" value="1"/>
</dbReference>
<feature type="domain" description="HTH cro/C1-type" evidence="1">
    <location>
        <begin position="21"/>
        <end position="63"/>
    </location>
</feature>